<dbReference type="InterPro" id="IPR011330">
    <property type="entry name" value="Glyco_hydro/deAcase_b/a-brl"/>
</dbReference>
<feature type="domain" description="NodB homology" evidence="1">
    <location>
        <begin position="50"/>
        <end position="271"/>
    </location>
</feature>
<dbReference type="PROSITE" id="PS51677">
    <property type="entry name" value="NODB"/>
    <property type="match status" value="1"/>
</dbReference>
<dbReference type="GO" id="GO:0005975">
    <property type="term" value="P:carbohydrate metabolic process"/>
    <property type="evidence" value="ECO:0007669"/>
    <property type="project" value="InterPro"/>
</dbReference>
<accession>A0A2N3YML8</accession>
<evidence type="ECO:0000313" key="2">
    <source>
        <dbReference type="EMBL" id="PKW28092.1"/>
    </source>
</evidence>
<evidence type="ECO:0000259" key="1">
    <source>
        <dbReference type="PROSITE" id="PS51677"/>
    </source>
</evidence>
<dbReference type="Proteomes" id="UP000233781">
    <property type="component" value="Unassembled WGS sequence"/>
</dbReference>
<dbReference type="RefSeq" id="WP_170062508.1">
    <property type="nucleotide sequence ID" value="NZ_PJNE01000001.1"/>
</dbReference>
<organism evidence="2 3">
    <name type="scientific">Phycicoccus duodecadis</name>
    <dbReference type="NCBI Taxonomy" id="173053"/>
    <lineage>
        <taxon>Bacteria</taxon>
        <taxon>Bacillati</taxon>
        <taxon>Actinomycetota</taxon>
        <taxon>Actinomycetes</taxon>
        <taxon>Micrococcales</taxon>
        <taxon>Intrasporangiaceae</taxon>
        <taxon>Phycicoccus</taxon>
    </lineage>
</organism>
<dbReference type="Pfam" id="PF01522">
    <property type="entry name" value="Polysacc_deac_1"/>
    <property type="match status" value="1"/>
</dbReference>
<proteinExistence type="predicted"/>
<dbReference type="EMBL" id="PJNE01000001">
    <property type="protein sequence ID" value="PKW28092.1"/>
    <property type="molecule type" value="Genomic_DNA"/>
</dbReference>
<keyword evidence="3" id="KW-1185">Reference proteome</keyword>
<dbReference type="InterPro" id="IPR037950">
    <property type="entry name" value="PgdA-like"/>
</dbReference>
<comment type="caution">
    <text evidence="2">The sequence shown here is derived from an EMBL/GenBank/DDBJ whole genome shotgun (WGS) entry which is preliminary data.</text>
</comment>
<dbReference type="Gene3D" id="3.20.20.370">
    <property type="entry name" value="Glycoside hydrolase/deacetylase"/>
    <property type="match status" value="1"/>
</dbReference>
<dbReference type="GO" id="GO:0016810">
    <property type="term" value="F:hydrolase activity, acting on carbon-nitrogen (but not peptide) bonds"/>
    <property type="evidence" value="ECO:0007669"/>
    <property type="project" value="InterPro"/>
</dbReference>
<name>A0A2N3YML8_9MICO</name>
<gene>
    <name evidence="2" type="ORF">ATL31_2947</name>
</gene>
<dbReference type="AlphaFoldDB" id="A0A2N3YML8"/>
<sequence length="295" mass="31835">MNDRAAAATGGVPADSVPWPGGARSAAAFTFDVDAESAVLWGSPGTADRMSVVSHQAYGPLVGVPRLLDLLERHGIRSTFFVPGYTAHRYPDTVRRIADAGHEIAHHGYLHEQPTALTEAEEVEAIERGLAALQEVAGVRPVGYRAPMWDLSWRTPALLAERGFLYDSSLMDADTPYELAVGDTSLVEIPIQWALDDWEQYCFLPDITGSGLIETPAKAVELWRAEFSALRDAGGCWVLTNHPFLSGRPSRAAALSDLMAEVVACDDVWVAPLGEIAAHVRGLGLTPRSIEKPAL</sequence>
<dbReference type="CDD" id="cd10938">
    <property type="entry name" value="CE4_HpPgdA_like"/>
    <property type="match status" value="1"/>
</dbReference>
<evidence type="ECO:0000313" key="3">
    <source>
        <dbReference type="Proteomes" id="UP000233781"/>
    </source>
</evidence>
<dbReference type="InterPro" id="IPR002509">
    <property type="entry name" value="NODB_dom"/>
</dbReference>
<dbReference type="PANTHER" id="PTHR47561:SF1">
    <property type="entry name" value="POLYSACCHARIDE DEACETYLASE FAMILY PROTEIN (AFU_ORTHOLOGUE AFUA_6G05030)"/>
    <property type="match status" value="1"/>
</dbReference>
<dbReference type="PANTHER" id="PTHR47561">
    <property type="entry name" value="POLYSACCHARIDE DEACETYLASE FAMILY PROTEIN (AFU_ORTHOLOGUE AFUA_6G05030)"/>
    <property type="match status" value="1"/>
</dbReference>
<reference evidence="2 3" key="1">
    <citation type="submission" date="2017-12" db="EMBL/GenBank/DDBJ databases">
        <title>Sequencing the genomes of 1000 Actinobacteria strains.</title>
        <authorList>
            <person name="Klenk H.-P."/>
        </authorList>
    </citation>
    <scope>NUCLEOTIDE SEQUENCE [LARGE SCALE GENOMIC DNA]</scope>
    <source>
        <strain evidence="2 3">DSM 12806</strain>
    </source>
</reference>
<protein>
    <submittedName>
        <fullName evidence="2">Polysaccharide deacetylase</fullName>
    </submittedName>
</protein>
<dbReference type="SUPFAM" id="SSF88713">
    <property type="entry name" value="Glycoside hydrolase/deacetylase"/>
    <property type="match status" value="1"/>
</dbReference>